<sequence>MCTFLVKPPDKGSFPLDHYGECKAEMVEYMRCLKANNSDQAQCKHLSKRYFQCRMDKRLMLREDFEQLGFHQADQQPQKQSN</sequence>
<dbReference type="InterPro" id="IPR009069">
    <property type="entry name" value="Cys_alpha_HP_mot_SF"/>
</dbReference>
<keyword evidence="3" id="KW-1015">Disulfide bond</keyword>
<comment type="similarity">
    <text evidence="4">Belongs to the COX19 family.</text>
</comment>
<dbReference type="InterPro" id="IPR051383">
    <property type="entry name" value="COX19"/>
</dbReference>
<evidence type="ECO:0000256" key="2">
    <source>
        <dbReference type="ARBA" id="ARBA00022490"/>
    </source>
</evidence>
<evidence type="ECO:0000256" key="4">
    <source>
        <dbReference type="ARBA" id="ARBA00038223"/>
    </source>
</evidence>
<dbReference type="SUPFAM" id="SSF47072">
    <property type="entry name" value="Cysteine alpha-hairpin motif"/>
    <property type="match status" value="1"/>
</dbReference>
<dbReference type="Pfam" id="PF06747">
    <property type="entry name" value="CHCH"/>
    <property type="match status" value="1"/>
</dbReference>
<name>A0A267EPN0_9PLAT</name>
<accession>A0A267EPN0</accession>
<dbReference type="EMBL" id="NIVC01001888">
    <property type="protein sequence ID" value="PAA62924.1"/>
    <property type="molecule type" value="Genomic_DNA"/>
</dbReference>
<keyword evidence="2" id="KW-0963">Cytoplasm</keyword>
<dbReference type="OrthoDB" id="268594at2759"/>
<feature type="domain" description="CHCH" evidence="6">
    <location>
        <begin position="22"/>
        <end position="55"/>
    </location>
</feature>
<dbReference type="PANTHER" id="PTHR21107:SF2">
    <property type="entry name" value="CYTOCHROME C OXIDASE ASSEMBLY PROTEIN COX19"/>
    <property type="match status" value="1"/>
</dbReference>
<protein>
    <recommendedName>
        <fullName evidence="5">Cytochrome c oxidase assembly protein COX19</fullName>
    </recommendedName>
</protein>
<dbReference type="PANTHER" id="PTHR21107">
    <property type="entry name" value="CYTOCHROME C OXIDASE ASSEMBLY PROTEIN COX19"/>
    <property type="match status" value="1"/>
</dbReference>
<dbReference type="PROSITE" id="PS51808">
    <property type="entry name" value="CHCH"/>
    <property type="match status" value="1"/>
</dbReference>
<gene>
    <name evidence="7" type="ORF">BOX15_Mlig024893g1</name>
</gene>
<reference evidence="7 8" key="1">
    <citation type="submission" date="2017-06" db="EMBL/GenBank/DDBJ databases">
        <title>A platform for efficient transgenesis in Macrostomum lignano, a flatworm model organism for stem cell research.</title>
        <authorList>
            <person name="Berezikov E."/>
        </authorList>
    </citation>
    <scope>NUCLEOTIDE SEQUENCE [LARGE SCALE GENOMIC DNA]</scope>
    <source>
        <strain evidence="7">DV1</strain>
        <tissue evidence="7">Whole organism</tissue>
    </source>
</reference>
<dbReference type="GO" id="GO:0033617">
    <property type="term" value="P:mitochondrial respiratory chain complex IV assembly"/>
    <property type="evidence" value="ECO:0007669"/>
    <property type="project" value="TreeGrafter"/>
</dbReference>
<keyword evidence="8" id="KW-1185">Reference proteome</keyword>
<evidence type="ECO:0000256" key="3">
    <source>
        <dbReference type="ARBA" id="ARBA00023157"/>
    </source>
</evidence>
<evidence type="ECO:0000313" key="8">
    <source>
        <dbReference type="Proteomes" id="UP000215902"/>
    </source>
</evidence>
<comment type="subcellular location">
    <subcellularLocation>
        <location evidence="1">Cytoplasm</location>
    </subcellularLocation>
</comment>
<evidence type="ECO:0000313" key="7">
    <source>
        <dbReference type="EMBL" id="PAA62924.1"/>
    </source>
</evidence>
<evidence type="ECO:0000256" key="5">
    <source>
        <dbReference type="ARBA" id="ARBA00039385"/>
    </source>
</evidence>
<dbReference type="STRING" id="282301.A0A267EPN0"/>
<dbReference type="InterPro" id="IPR010625">
    <property type="entry name" value="CHCH"/>
</dbReference>
<dbReference type="GO" id="GO:0005758">
    <property type="term" value="C:mitochondrial intermembrane space"/>
    <property type="evidence" value="ECO:0007669"/>
    <property type="project" value="TreeGrafter"/>
</dbReference>
<evidence type="ECO:0000259" key="6">
    <source>
        <dbReference type="Pfam" id="PF06747"/>
    </source>
</evidence>
<organism evidence="7 8">
    <name type="scientific">Macrostomum lignano</name>
    <dbReference type="NCBI Taxonomy" id="282301"/>
    <lineage>
        <taxon>Eukaryota</taxon>
        <taxon>Metazoa</taxon>
        <taxon>Spiralia</taxon>
        <taxon>Lophotrochozoa</taxon>
        <taxon>Platyhelminthes</taxon>
        <taxon>Rhabditophora</taxon>
        <taxon>Macrostomorpha</taxon>
        <taxon>Macrostomida</taxon>
        <taxon>Macrostomidae</taxon>
        <taxon>Macrostomum</taxon>
    </lineage>
</organism>
<evidence type="ECO:0000256" key="1">
    <source>
        <dbReference type="ARBA" id="ARBA00004496"/>
    </source>
</evidence>
<comment type="caution">
    <text evidence="7">The sequence shown here is derived from an EMBL/GenBank/DDBJ whole genome shotgun (WGS) entry which is preliminary data.</text>
</comment>
<dbReference type="AlphaFoldDB" id="A0A267EPN0"/>
<dbReference type="Proteomes" id="UP000215902">
    <property type="component" value="Unassembled WGS sequence"/>
</dbReference>
<proteinExistence type="inferred from homology"/>